<keyword evidence="2" id="KW-1185">Reference proteome</keyword>
<comment type="caution">
    <text evidence="1">The sequence shown here is derived from an EMBL/GenBank/DDBJ whole genome shotgun (WGS) entry which is preliminary data.</text>
</comment>
<organism evidence="1 2">
    <name type="scientific">Acrocarpospora macrocephala</name>
    <dbReference type="NCBI Taxonomy" id="150177"/>
    <lineage>
        <taxon>Bacteria</taxon>
        <taxon>Bacillati</taxon>
        <taxon>Actinomycetota</taxon>
        <taxon>Actinomycetes</taxon>
        <taxon>Streptosporangiales</taxon>
        <taxon>Streptosporangiaceae</taxon>
        <taxon>Acrocarpospora</taxon>
    </lineage>
</organism>
<dbReference type="AlphaFoldDB" id="A0A5M3X3M5"/>
<dbReference type="InterPro" id="IPR029063">
    <property type="entry name" value="SAM-dependent_MTases_sf"/>
</dbReference>
<dbReference type="Pfam" id="PF04672">
    <property type="entry name" value="Methyltransf_19"/>
    <property type="match status" value="1"/>
</dbReference>
<proteinExistence type="predicted"/>
<accession>A0A5M3X3M5</accession>
<dbReference type="Gene3D" id="3.40.50.150">
    <property type="entry name" value="Vaccinia Virus protein VP39"/>
    <property type="match status" value="1"/>
</dbReference>
<sequence length="169" mass="18548">MTCYARDEVWSMEHVGTGGFPGLPMGPELLKGRRAMLTHAIPLDTVGGRKGGVSVSGIDPYVANIARVYDWLLGGKDHFPVGRDAAERIFKRTPDLRTQVRDLLLSRVFLPDQSLLVWRRRIPGAVARAGVPLLSRLPSRPLLLCGFLAVSSRSAKPRGREINGRPDAL</sequence>
<dbReference type="InterPro" id="IPR006764">
    <property type="entry name" value="SAM_dep_MeTrfase_SAV2177_type"/>
</dbReference>
<reference evidence="1 2" key="1">
    <citation type="submission" date="2019-10" db="EMBL/GenBank/DDBJ databases">
        <title>Whole genome shotgun sequence of Acrocarpospora macrocephala NBRC 16266.</title>
        <authorList>
            <person name="Ichikawa N."/>
            <person name="Kimura A."/>
            <person name="Kitahashi Y."/>
            <person name="Komaki H."/>
            <person name="Oguchi A."/>
        </authorList>
    </citation>
    <scope>NUCLEOTIDE SEQUENCE [LARGE SCALE GENOMIC DNA]</scope>
    <source>
        <strain evidence="1 2">NBRC 16266</strain>
    </source>
</reference>
<dbReference type="Proteomes" id="UP000331127">
    <property type="component" value="Unassembled WGS sequence"/>
</dbReference>
<evidence type="ECO:0000313" key="1">
    <source>
        <dbReference type="EMBL" id="GES15236.1"/>
    </source>
</evidence>
<evidence type="ECO:0000313" key="2">
    <source>
        <dbReference type="Proteomes" id="UP000331127"/>
    </source>
</evidence>
<protein>
    <submittedName>
        <fullName evidence="1">Uncharacterized protein</fullName>
    </submittedName>
</protein>
<dbReference type="EMBL" id="BLAE01000072">
    <property type="protein sequence ID" value="GES15236.1"/>
    <property type="molecule type" value="Genomic_DNA"/>
</dbReference>
<name>A0A5M3X3M5_9ACTN</name>
<gene>
    <name evidence="1" type="ORF">Amac_088330</name>
</gene>